<dbReference type="Proteomes" id="UP000681722">
    <property type="component" value="Unassembled WGS sequence"/>
</dbReference>
<evidence type="ECO:0000313" key="6">
    <source>
        <dbReference type="Proteomes" id="UP000663829"/>
    </source>
</evidence>
<dbReference type="PROSITE" id="PS50060">
    <property type="entry name" value="MAM_2"/>
    <property type="match status" value="1"/>
</dbReference>
<name>A0A815NZB6_9BILA</name>
<dbReference type="Gene3D" id="2.60.120.200">
    <property type="match status" value="1"/>
</dbReference>
<evidence type="ECO:0000313" key="4">
    <source>
        <dbReference type="EMBL" id="CAF1442788.1"/>
    </source>
</evidence>
<evidence type="ECO:0000313" key="5">
    <source>
        <dbReference type="EMBL" id="CAF4318314.1"/>
    </source>
</evidence>
<sequence length="256" mass="27935">MNISGTGTQCLRYYYYFTNSNEIQRITVKLDTDGNSSIIDEVTGIPRNGRIEENKTFDSTTPSGYRLIFEMAQQTGTGIYYTAIDEISVSLGSCRTSTVPITTTTPVEANYGILIGIPVSFGLLVLAIAIIGGLIYYSKVENKNAVHPESGTPLKAIVKQDDSDRLKATVDQDDSERSKATVDQDDSDRLKATVDQDDSERSKATVDQDDSDRLKATVDQDDSDRLKATVEQDGAELSWLPTPNQPIDTLGSSGVN</sequence>
<gene>
    <name evidence="4" type="ORF">GPM918_LOCUS34434</name>
    <name evidence="5" type="ORF">SRO942_LOCUS35130</name>
</gene>
<dbReference type="GO" id="GO:0016020">
    <property type="term" value="C:membrane"/>
    <property type="evidence" value="ECO:0007669"/>
    <property type="project" value="InterPro"/>
</dbReference>
<feature type="compositionally biased region" description="Polar residues" evidence="1">
    <location>
        <begin position="241"/>
        <end position="256"/>
    </location>
</feature>
<feature type="region of interest" description="Disordered" evidence="1">
    <location>
        <begin position="168"/>
        <end position="256"/>
    </location>
</feature>
<keyword evidence="2" id="KW-0472">Membrane</keyword>
<evidence type="ECO:0000259" key="3">
    <source>
        <dbReference type="PROSITE" id="PS50060"/>
    </source>
</evidence>
<feature type="transmembrane region" description="Helical" evidence="2">
    <location>
        <begin position="111"/>
        <end position="137"/>
    </location>
</feature>
<keyword evidence="2" id="KW-0812">Transmembrane</keyword>
<comment type="caution">
    <text evidence="4">The sequence shown here is derived from an EMBL/GenBank/DDBJ whole genome shotgun (WGS) entry which is preliminary data.</text>
</comment>
<organism evidence="4 6">
    <name type="scientific">Didymodactylos carnosus</name>
    <dbReference type="NCBI Taxonomy" id="1234261"/>
    <lineage>
        <taxon>Eukaryota</taxon>
        <taxon>Metazoa</taxon>
        <taxon>Spiralia</taxon>
        <taxon>Gnathifera</taxon>
        <taxon>Rotifera</taxon>
        <taxon>Eurotatoria</taxon>
        <taxon>Bdelloidea</taxon>
        <taxon>Philodinida</taxon>
        <taxon>Philodinidae</taxon>
        <taxon>Didymodactylos</taxon>
    </lineage>
</organism>
<keyword evidence="2" id="KW-1133">Transmembrane helix</keyword>
<proteinExistence type="predicted"/>
<protein>
    <recommendedName>
        <fullName evidence="3">MAM domain-containing protein</fullName>
    </recommendedName>
</protein>
<keyword evidence="6" id="KW-1185">Reference proteome</keyword>
<dbReference type="EMBL" id="CAJOBC010084521">
    <property type="protein sequence ID" value="CAF4318314.1"/>
    <property type="molecule type" value="Genomic_DNA"/>
</dbReference>
<dbReference type="EMBL" id="CAJNOQ010019082">
    <property type="protein sequence ID" value="CAF1442788.1"/>
    <property type="molecule type" value="Genomic_DNA"/>
</dbReference>
<dbReference type="OrthoDB" id="10055251at2759"/>
<dbReference type="InterPro" id="IPR000998">
    <property type="entry name" value="MAM_dom"/>
</dbReference>
<evidence type="ECO:0000256" key="2">
    <source>
        <dbReference type="SAM" id="Phobius"/>
    </source>
</evidence>
<dbReference type="AlphaFoldDB" id="A0A815NZB6"/>
<evidence type="ECO:0000256" key="1">
    <source>
        <dbReference type="SAM" id="MobiDB-lite"/>
    </source>
</evidence>
<feature type="compositionally biased region" description="Basic and acidic residues" evidence="1">
    <location>
        <begin position="168"/>
        <end position="230"/>
    </location>
</feature>
<accession>A0A815NZB6</accession>
<dbReference type="SUPFAM" id="SSF49899">
    <property type="entry name" value="Concanavalin A-like lectins/glucanases"/>
    <property type="match status" value="1"/>
</dbReference>
<reference evidence="4" key="1">
    <citation type="submission" date="2021-02" db="EMBL/GenBank/DDBJ databases">
        <authorList>
            <person name="Nowell W R."/>
        </authorList>
    </citation>
    <scope>NUCLEOTIDE SEQUENCE</scope>
</reference>
<dbReference type="Proteomes" id="UP000663829">
    <property type="component" value="Unassembled WGS sequence"/>
</dbReference>
<feature type="domain" description="MAM" evidence="3">
    <location>
        <begin position="1"/>
        <end position="96"/>
    </location>
</feature>
<dbReference type="InterPro" id="IPR013320">
    <property type="entry name" value="ConA-like_dom_sf"/>
</dbReference>